<protein>
    <submittedName>
        <fullName evidence="1">Uncharacterized protein</fullName>
    </submittedName>
</protein>
<dbReference type="AlphaFoldDB" id="A0AA35WW15"/>
<keyword evidence="2" id="KW-1185">Reference proteome</keyword>
<comment type="caution">
    <text evidence="1">The sequence shown here is derived from an EMBL/GenBank/DDBJ whole genome shotgun (WGS) entry which is preliminary data.</text>
</comment>
<dbReference type="Proteomes" id="UP001174909">
    <property type="component" value="Unassembled WGS sequence"/>
</dbReference>
<evidence type="ECO:0000313" key="2">
    <source>
        <dbReference type="Proteomes" id="UP001174909"/>
    </source>
</evidence>
<reference evidence="1" key="1">
    <citation type="submission" date="2023-03" db="EMBL/GenBank/DDBJ databases">
        <authorList>
            <person name="Steffen K."/>
            <person name="Cardenas P."/>
        </authorList>
    </citation>
    <scope>NUCLEOTIDE SEQUENCE</scope>
</reference>
<evidence type="ECO:0000313" key="1">
    <source>
        <dbReference type="EMBL" id="CAI8028735.1"/>
    </source>
</evidence>
<organism evidence="1 2">
    <name type="scientific">Geodia barretti</name>
    <name type="common">Barrett's horny sponge</name>
    <dbReference type="NCBI Taxonomy" id="519541"/>
    <lineage>
        <taxon>Eukaryota</taxon>
        <taxon>Metazoa</taxon>
        <taxon>Porifera</taxon>
        <taxon>Demospongiae</taxon>
        <taxon>Heteroscleromorpha</taxon>
        <taxon>Tetractinellida</taxon>
        <taxon>Astrophorina</taxon>
        <taxon>Geodiidae</taxon>
        <taxon>Geodia</taxon>
    </lineage>
</organism>
<name>A0AA35WW15_GEOBA</name>
<dbReference type="EMBL" id="CASHTH010002357">
    <property type="protein sequence ID" value="CAI8028735.1"/>
    <property type="molecule type" value="Genomic_DNA"/>
</dbReference>
<proteinExistence type="predicted"/>
<gene>
    <name evidence="1" type="ORF">GBAR_LOCUS16338</name>
</gene>
<accession>A0AA35WW15</accession>
<sequence>MSQPCYVLLLHSCLSELANLPESCIICFFLEVNISNETECLTIPASNFEKTYGLMLLSKKELINSTANPFTNQSQIRGYLTASVGGVGDLVCTHLSSQLVPPPLYGEQPLHTANSLTDSNQPRCFLMMAV</sequence>